<evidence type="ECO:0000313" key="3">
    <source>
        <dbReference type="Proteomes" id="UP000003798"/>
    </source>
</evidence>
<protein>
    <submittedName>
        <fullName evidence="2">Uncharacterized protein</fullName>
    </submittedName>
</protein>
<sequence>MERLISLLVEHINELALFIGVLLCTPVFSRLLKILSFYLSSVLNPYHKITINHYHNGNLVGSKSIRISTKDSIIEQLRAIKRSEESNG</sequence>
<keyword evidence="1" id="KW-0812">Transmembrane</keyword>
<evidence type="ECO:0000313" key="2">
    <source>
        <dbReference type="EMBL" id="EDJ89898.1"/>
    </source>
</evidence>
<dbReference type="EMBL" id="AAZE01000037">
    <property type="protein sequence ID" value="EDJ89898.1"/>
    <property type="molecule type" value="Genomic_DNA"/>
</dbReference>
<keyword evidence="1" id="KW-1133">Transmembrane helix</keyword>
<organism evidence="2 3">
    <name type="scientific">Haemophilus influenzae R3021</name>
    <dbReference type="NCBI Taxonomy" id="375432"/>
    <lineage>
        <taxon>Bacteria</taxon>
        <taxon>Pseudomonadati</taxon>
        <taxon>Pseudomonadota</taxon>
        <taxon>Gammaproteobacteria</taxon>
        <taxon>Pasteurellales</taxon>
        <taxon>Pasteurellaceae</taxon>
        <taxon>Haemophilus</taxon>
    </lineage>
</organism>
<evidence type="ECO:0000256" key="1">
    <source>
        <dbReference type="SAM" id="Phobius"/>
    </source>
</evidence>
<accession>A4N791</accession>
<name>A4N791_HAEIF</name>
<dbReference type="Proteomes" id="UP000003798">
    <property type="component" value="Unassembled WGS sequence"/>
</dbReference>
<feature type="transmembrane region" description="Helical" evidence="1">
    <location>
        <begin position="15"/>
        <end position="39"/>
    </location>
</feature>
<proteinExistence type="predicted"/>
<dbReference type="AlphaFoldDB" id="A4N791"/>
<gene>
    <name evidence="2" type="ORF">CGSHi22421_00512</name>
</gene>
<keyword evidence="1" id="KW-0472">Membrane</keyword>
<reference evidence="2 3" key="1">
    <citation type="journal article" date="2007" name="Genome Biol.">
        <title>Characterization and modeling of the Haemophilus influenzae core and supragenomes based on the complete genomic sequences of Rd and 12 clinical nontypeable strains.</title>
        <authorList>
            <person name="Hogg J.S."/>
            <person name="Hu F.Z."/>
            <person name="Janto B."/>
            <person name="Boissy R."/>
            <person name="Hayes J."/>
            <person name="Keefe R."/>
            <person name="Post J.C."/>
            <person name="Ehrlich G.D."/>
        </authorList>
    </citation>
    <scope>NUCLEOTIDE SEQUENCE [LARGE SCALE GENOMIC DNA]</scope>
    <source>
        <strain evidence="2 3">R3021</strain>
    </source>
</reference>